<dbReference type="Proteomes" id="UP000285123">
    <property type="component" value="Unassembled WGS sequence"/>
</dbReference>
<accession>A0A423PZ95</accession>
<dbReference type="SUPFAM" id="SSF56112">
    <property type="entry name" value="Protein kinase-like (PK-like)"/>
    <property type="match status" value="1"/>
</dbReference>
<organism evidence="1 2">
    <name type="scientific">Salinisphaera orenii YIM 95161</name>
    <dbReference type="NCBI Taxonomy" id="1051139"/>
    <lineage>
        <taxon>Bacteria</taxon>
        <taxon>Pseudomonadati</taxon>
        <taxon>Pseudomonadota</taxon>
        <taxon>Gammaproteobacteria</taxon>
        <taxon>Salinisphaerales</taxon>
        <taxon>Salinisphaeraceae</taxon>
        <taxon>Salinisphaera</taxon>
    </lineage>
</organism>
<dbReference type="OrthoDB" id="212517at2"/>
<reference evidence="1 2" key="1">
    <citation type="submission" date="2013-10" db="EMBL/GenBank/DDBJ databases">
        <title>Salinisphaera halophila YIM 95161 Genome Sequencing.</title>
        <authorList>
            <person name="Lai Q."/>
            <person name="Li C."/>
            <person name="Shao Z."/>
        </authorList>
    </citation>
    <scope>NUCLEOTIDE SEQUENCE [LARGE SCALE GENOMIC DNA]</scope>
    <source>
        <strain evidence="1 2">YIM 95161</strain>
    </source>
</reference>
<dbReference type="EMBL" id="AYKF01000073">
    <property type="protein sequence ID" value="ROO30931.1"/>
    <property type="molecule type" value="Genomic_DNA"/>
</dbReference>
<dbReference type="InterPro" id="IPR011009">
    <property type="entry name" value="Kinase-like_dom_sf"/>
</dbReference>
<evidence type="ECO:0000313" key="1">
    <source>
        <dbReference type="EMBL" id="ROO30931.1"/>
    </source>
</evidence>
<evidence type="ECO:0008006" key="3">
    <source>
        <dbReference type="Google" id="ProtNLM"/>
    </source>
</evidence>
<sequence length="232" mass="26379">MTQNNADMRALARLSRSELHAHARHYFKTGGRTEPEVALVVYGGAQAILKDYARTPGWFGRLIAPILIWREYSALVRLAGLEGVPSLHRRLDARGLLMEYLPARPWPSADAPDAAYARLRTLVDAMHRRGIAHCDLRAAGNMLVDDQGRPYIVDFVARVQRGARWNLPWNWLYRQFVRADESALAKLRVRYAPHLATAADRQTLSTQGPLERIARAIGENTRSLLRYFVRSR</sequence>
<dbReference type="AlphaFoldDB" id="A0A423PZ95"/>
<evidence type="ECO:0000313" key="2">
    <source>
        <dbReference type="Proteomes" id="UP000285123"/>
    </source>
</evidence>
<dbReference type="RefSeq" id="WP_123590767.1">
    <property type="nucleotide sequence ID" value="NZ_AYKF01000073.1"/>
</dbReference>
<protein>
    <recommendedName>
        <fullName evidence="3">Serine/threonine protein kinase</fullName>
    </recommendedName>
</protein>
<proteinExistence type="predicted"/>
<gene>
    <name evidence="1" type="ORF">SAHL_07410</name>
</gene>
<dbReference type="Gene3D" id="1.10.510.10">
    <property type="entry name" value="Transferase(Phosphotransferase) domain 1"/>
    <property type="match status" value="1"/>
</dbReference>
<name>A0A423PZ95_9GAMM</name>
<comment type="caution">
    <text evidence="1">The sequence shown here is derived from an EMBL/GenBank/DDBJ whole genome shotgun (WGS) entry which is preliminary data.</text>
</comment>